<evidence type="ECO:0000256" key="5">
    <source>
        <dbReference type="PROSITE-ProRule" id="PRU00309"/>
    </source>
</evidence>
<evidence type="ECO:0000256" key="3">
    <source>
        <dbReference type="ARBA" id="ARBA00022833"/>
    </source>
</evidence>
<evidence type="ECO:0000256" key="4">
    <source>
        <dbReference type="ARBA" id="ARBA00023125"/>
    </source>
</evidence>
<organism evidence="8">
    <name type="scientific">Lygus hesperus</name>
    <name type="common">Western plant bug</name>
    <dbReference type="NCBI Taxonomy" id="30085"/>
    <lineage>
        <taxon>Eukaryota</taxon>
        <taxon>Metazoa</taxon>
        <taxon>Ecdysozoa</taxon>
        <taxon>Arthropoda</taxon>
        <taxon>Hexapoda</taxon>
        <taxon>Insecta</taxon>
        <taxon>Pterygota</taxon>
        <taxon>Neoptera</taxon>
        <taxon>Paraneoptera</taxon>
        <taxon>Hemiptera</taxon>
        <taxon>Heteroptera</taxon>
        <taxon>Panheteroptera</taxon>
        <taxon>Cimicomorpha</taxon>
        <taxon>Miridae</taxon>
        <taxon>Mirini</taxon>
        <taxon>Lygus</taxon>
    </lineage>
</organism>
<accession>A0A146MEY5</accession>
<dbReference type="GO" id="GO:0003677">
    <property type="term" value="F:DNA binding"/>
    <property type="evidence" value="ECO:0007669"/>
    <property type="project" value="UniProtKB-UniRule"/>
</dbReference>
<evidence type="ECO:0000313" key="8">
    <source>
        <dbReference type="EMBL" id="JAQ17170.1"/>
    </source>
</evidence>
<dbReference type="InterPro" id="IPR006612">
    <property type="entry name" value="THAP_Znf"/>
</dbReference>
<proteinExistence type="predicted"/>
<evidence type="ECO:0000256" key="1">
    <source>
        <dbReference type="ARBA" id="ARBA00022723"/>
    </source>
</evidence>
<keyword evidence="3" id="KW-0862">Zinc</keyword>
<evidence type="ECO:0000256" key="6">
    <source>
        <dbReference type="SAM" id="MobiDB-lite"/>
    </source>
</evidence>
<dbReference type="AlphaFoldDB" id="A0A146MEY5"/>
<reference evidence="8" key="1">
    <citation type="journal article" date="2016" name="Gigascience">
        <title>De novo construction of an expanded transcriptome assembly for the western tarnished plant bug, Lygus hesperus.</title>
        <authorList>
            <person name="Tassone E.E."/>
            <person name="Geib S.M."/>
            <person name="Hall B."/>
            <person name="Fabrick J.A."/>
            <person name="Brent C.S."/>
            <person name="Hull J.J."/>
        </authorList>
    </citation>
    <scope>NUCLEOTIDE SEQUENCE</scope>
</reference>
<evidence type="ECO:0000256" key="2">
    <source>
        <dbReference type="ARBA" id="ARBA00022771"/>
    </source>
</evidence>
<gene>
    <name evidence="8" type="ORF">g.21770</name>
</gene>
<dbReference type="PROSITE" id="PS50950">
    <property type="entry name" value="ZF_THAP"/>
    <property type="match status" value="1"/>
</dbReference>
<keyword evidence="1" id="KW-0479">Metal-binding</keyword>
<dbReference type="GO" id="GO:0008270">
    <property type="term" value="F:zinc ion binding"/>
    <property type="evidence" value="ECO:0007669"/>
    <property type="project" value="UniProtKB-KW"/>
</dbReference>
<dbReference type="Pfam" id="PF05485">
    <property type="entry name" value="THAP"/>
    <property type="match status" value="1"/>
</dbReference>
<keyword evidence="2 5" id="KW-0863">Zinc-finger</keyword>
<evidence type="ECO:0000259" key="7">
    <source>
        <dbReference type="PROSITE" id="PS50950"/>
    </source>
</evidence>
<keyword evidence="4 5" id="KW-0238">DNA-binding</keyword>
<feature type="region of interest" description="Disordered" evidence="6">
    <location>
        <begin position="126"/>
        <end position="145"/>
    </location>
</feature>
<protein>
    <recommendedName>
        <fullName evidence="7">THAP-type domain-containing protein</fullName>
    </recommendedName>
</protein>
<feature type="domain" description="THAP-type" evidence="7">
    <location>
        <begin position="1"/>
        <end position="113"/>
    </location>
</feature>
<name>A0A146MEY5_LYGHE</name>
<sequence>MPYNCCYGTCKSSSKKGSPQYDENVRFYRFPQPCLLLRDNVLNWSNNTEKNHVKTCSKCQITEIWMKKIKRKRFQRVRQITTNTMICSKHFVDPPAVMDYEKYVPSGKTPSSAQIRSRQRYQLLQEKRSQPISTASQRAIEPSPPSEQKLVVLNYWEE</sequence>
<dbReference type="EMBL" id="GDHC01001459">
    <property type="protein sequence ID" value="JAQ17170.1"/>
    <property type="molecule type" value="Transcribed_RNA"/>
</dbReference>